<evidence type="ECO:0000256" key="4">
    <source>
        <dbReference type="ARBA" id="ARBA00022475"/>
    </source>
</evidence>
<dbReference type="GO" id="GO:0005886">
    <property type="term" value="C:plasma membrane"/>
    <property type="evidence" value="ECO:0007669"/>
    <property type="project" value="UniProtKB-SubCell"/>
</dbReference>
<feature type="transmembrane region" description="Helical" evidence="9">
    <location>
        <begin position="353"/>
        <end position="374"/>
    </location>
</feature>
<feature type="transmembrane region" description="Helical" evidence="9">
    <location>
        <begin position="417"/>
        <end position="437"/>
    </location>
</feature>
<name>A0A1M7V055_9ACTN</name>
<feature type="region of interest" description="Disordered" evidence="10">
    <location>
        <begin position="477"/>
        <end position="498"/>
    </location>
</feature>
<keyword evidence="3 9" id="KW-0813">Transport</keyword>
<proteinExistence type="inferred from homology"/>
<feature type="transmembrane region" description="Helical" evidence="9">
    <location>
        <begin position="146"/>
        <end position="163"/>
    </location>
</feature>
<dbReference type="PANTHER" id="PTHR30330">
    <property type="entry name" value="AGSS FAMILY TRANSPORTER, SODIUM-ALANINE"/>
    <property type="match status" value="1"/>
</dbReference>
<feature type="transmembrane region" description="Helical" evidence="9">
    <location>
        <begin position="16"/>
        <end position="34"/>
    </location>
</feature>
<protein>
    <submittedName>
        <fullName evidence="11">Alanine or glycine:cation symporter, AGCS family</fullName>
    </submittedName>
</protein>
<feature type="transmembrane region" description="Helical" evidence="9">
    <location>
        <begin position="210"/>
        <end position="229"/>
    </location>
</feature>
<evidence type="ECO:0000256" key="5">
    <source>
        <dbReference type="ARBA" id="ARBA00022692"/>
    </source>
</evidence>
<evidence type="ECO:0000256" key="3">
    <source>
        <dbReference type="ARBA" id="ARBA00022448"/>
    </source>
</evidence>
<evidence type="ECO:0000256" key="10">
    <source>
        <dbReference type="SAM" id="MobiDB-lite"/>
    </source>
</evidence>
<keyword evidence="5 9" id="KW-0812">Transmembrane</keyword>
<evidence type="ECO:0000256" key="1">
    <source>
        <dbReference type="ARBA" id="ARBA00004651"/>
    </source>
</evidence>
<keyword evidence="4 9" id="KW-1003">Cell membrane</keyword>
<dbReference type="PRINTS" id="PR00175">
    <property type="entry name" value="NAALASMPORT"/>
</dbReference>
<dbReference type="PROSITE" id="PS00873">
    <property type="entry name" value="NA_ALANINE_SYMP"/>
    <property type="match status" value="1"/>
</dbReference>
<evidence type="ECO:0000256" key="7">
    <source>
        <dbReference type="ARBA" id="ARBA00022989"/>
    </source>
</evidence>
<dbReference type="Pfam" id="PF01235">
    <property type="entry name" value="Na_Ala_symp"/>
    <property type="match status" value="1"/>
</dbReference>
<feature type="transmembrane region" description="Helical" evidence="9">
    <location>
        <begin position="96"/>
        <end position="120"/>
    </location>
</feature>
<evidence type="ECO:0000256" key="6">
    <source>
        <dbReference type="ARBA" id="ARBA00022847"/>
    </source>
</evidence>
<gene>
    <name evidence="11" type="ORF">SAMN05660350_04647</name>
</gene>
<dbReference type="EMBL" id="FRDM01000051">
    <property type="protein sequence ID" value="SHN88661.1"/>
    <property type="molecule type" value="Genomic_DNA"/>
</dbReference>
<accession>A0A1M7V055</accession>
<dbReference type="InterPro" id="IPR001463">
    <property type="entry name" value="Na/Ala_symport"/>
</dbReference>
<dbReference type="NCBIfam" id="TIGR00835">
    <property type="entry name" value="agcS"/>
    <property type="match status" value="1"/>
</dbReference>
<organism evidence="11 12">
    <name type="scientific">Geodermatophilus obscurus</name>
    <dbReference type="NCBI Taxonomy" id="1861"/>
    <lineage>
        <taxon>Bacteria</taxon>
        <taxon>Bacillati</taxon>
        <taxon>Actinomycetota</taxon>
        <taxon>Actinomycetes</taxon>
        <taxon>Geodermatophilales</taxon>
        <taxon>Geodermatophilaceae</taxon>
        <taxon>Geodermatophilus</taxon>
    </lineage>
</organism>
<keyword evidence="7 9" id="KW-1133">Transmembrane helix</keyword>
<feature type="transmembrane region" description="Helical" evidence="9">
    <location>
        <begin position="304"/>
        <end position="327"/>
    </location>
</feature>
<sequence length="498" mass="51986">MDFIQQNLIDPVSNLLWTYVLIYVLLGVGLYFGIRTRFVQVRLFGRMIRQITSSRSGSEGGISSFQAFCVGLASRVGTGNIAGVAIALTLGGPGAIFWMWVVALVGMATALIEATLAQIFKIPADDGSFRGGPAFYIQRGLGSRRAGVLFAVLLIFTFGIAFNMVQANTISDVLASGHGVGEWWSAGLLMLLTAAVVFGGVRRIARIAEWLLPAMALAYVLLAAVIIALNVTQVGAVLGQIVSAAFGLGEAAAGITGGLAAALLNGAKRGLFSNEAGMGSAPNAAATATTSHPVKQGLIQSLGVFVDTIIVCSATAFIILFTGSAVYRPGETTEGASLTQAAVAHELGSGTTWIMSVLIFVFAFSSVLGNYSYAEVNMAFLRARPAALTVFRVVVVAVVGAGALLELATVWALADVAMGFMALVNLVAIVLLGRWALGALRDFERQVRAGQDPVFRTTGNADLPRDLHDSVWTAEYAGAPTAHRDGRTPSAGPGPDGR</sequence>
<comment type="subcellular location">
    <subcellularLocation>
        <location evidence="1 9">Cell membrane</location>
        <topology evidence="1 9">Multi-pass membrane protein</topology>
    </subcellularLocation>
</comment>
<evidence type="ECO:0000313" key="11">
    <source>
        <dbReference type="EMBL" id="SHN88661.1"/>
    </source>
</evidence>
<feature type="transmembrane region" description="Helical" evidence="9">
    <location>
        <begin position="241"/>
        <end position="264"/>
    </location>
</feature>
<feature type="transmembrane region" description="Helical" evidence="9">
    <location>
        <begin position="65"/>
        <end position="90"/>
    </location>
</feature>
<dbReference type="RefSeq" id="WP_072921013.1">
    <property type="nucleotide sequence ID" value="NZ_FRDM01000051.1"/>
</dbReference>
<dbReference type="AlphaFoldDB" id="A0A1M7V055"/>
<dbReference type="Gene3D" id="1.20.1740.10">
    <property type="entry name" value="Amino acid/polyamine transporter I"/>
    <property type="match status" value="1"/>
</dbReference>
<dbReference type="GO" id="GO:0005283">
    <property type="term" value="F:amino acid:sodium symporter activity"/>
    <property type="evidence" value="ECO:0007669"/>
    <property type="project" value="InterPro"/>
</dbReference>
<feature type="transmembrane region" description="Helical" evidence="9">
    <location>
        <begin position="183"/>
        <end position="201"/>
    </location>
</feature>
<evidence type="ECO:0000256" key="9">
    <source>
        <dbReference type="RuleBase" id="RU363064"/>
    </source>
</evidence>
<keyword evidence="8 9" id="KW-0472">Membrane</keyword>
<evidence type="ECO:0000256" key="2">
    <source>
        <dbReference type="ARBA" id="ARBA00009261"/>
    </source>
</evidence>
<comment type="similarity">
    <text evidence="2 9">Belongs to the alanine or glycine:cation symporter (AGCS) (TC 2.A.25) family.</text>
</comment>
<reference evidence="11 12" key="1">
    <citation type="submission" date="2016-12" db="EMBL/GenBank/DDBJ databases">
        <authorList>
            <person name="Song W.-J."/>
            <person name="Kurnit D.M."/>
        </authorList>
    </citation>
    <scope>NUCLEOTIDE SEQUENCE [LARGE SCALE GENOMIC DNA]</scope>
    <source>
        <strain evidence="11 12">DSM 43162</strain>
    </source>
</reference>
<keyword evidence="6 9" id="KW-0769">Symport</keyword>
<dbReference type="Proteomes" id="UP000184428">
    <property type="component" value="Unassembled WGS sequence"/>
</dbReference>
<feature type="transmembrane region" description="Helical" evidence="9">
    <location>
        <begin position="386"/>
        <end position="405"/>
    </location>
</feature>
<dbReference type="FunFam" id="1.20.1740.10:FF:000004">
    <property type="entry name" value="Sodium:alanine symporter family protein"/>
    <property type="match status" value="1"/>
</dbReference>
<evidence type="ECO:0000256" key="8">
    <source>
        <dbReference type="ARBA" id="ARBA00023136"/>
    </source>
</evidence>
<evidence type="ECO:0000313" key="12">
    <source>
        <dbReference type="Proteomes" id="UP000184428"/>
    </source>
</evidence>
<dbReference type="PANTHER" id="PTHR30330:SF1">
    <property type="entry name" value="AMINO-ACID CARRIER PROTEIN ALST"/>
    <property type="match status" value="1"/>
</dbReference>